<dbReference type="OrthoDB" id="2188132at2759"/>
<evidence type="ECO:0000313" key="1">
    <source>
        <dbReference type="EMBL" id="ORD93034.1"/>
    </source>
</evidence>
<reference evidence="1 2" key="1">
    <citation type="journal article" date="2017" name="Environ. Microbiol.">
        <title>Decay of the glycolytic pathway and adaptation to intranuclear parasitism within Enterocytozoonidae microsporidia.</title>
        <authorList>
            <person name="Wiredu Boakye D."/>
            <person name="Jaroenlak P."/>
            <person name="Prachumwat A."/>
            <person name="Williams T.A."/>
            <person name="Bateman K.S."/>
            <person name="Itsathitphaisarn O."/>
            <person name="Sritunyalucksana K."/>
            <person name="Paszkiewicz K.H."/>
            <person name="Moore K.A."/>
            <person name="Stentiford G.D."/>
            <person name="Williams B.A."/>
        </authorList>
    </citation>
    <scope>NUCLEOTIDE SEQUENCE [LARGE SCALE GENOMIC DNA]</scope>
    <source>
        <strain evidence="1 2">GB1</strain>
    </source>
</reference>
<dbReference type="VEuPathDB" id="MicrosporidiaDB:ECANGB1_1572"/>
<comment type="caution">
    <text evidence="1">The sequence shown here is derived from an EMBL/GenBank/DDBJ whole genome shotgun (WGS) entry which is preliminary data.</text>
</comment>
<dbReference type="Proteomes" id="UP000192639">
    <property type="component" value="Unassembled WGS sequence"/>
</dbReference>
<dbReference type="EMBL" id="LWDP01000271">
    <property type="protein sequence ID" value="ORD93034.1"/>
    <property type="molecule type" value="Genomic_DNA"/>
</dbReference>
<accession>A0A1Y1S3V8</accession>
<name>A0A1Y1S3V8_9MICR</name>
<keyword evidence="2" id="KW-1185">Reference proteome</keyword>
<dbReference type="AlphaFoldDB" id="A0A1Y1S3V8"/>
<organism evidence="1 2">
    <name type="scientific">Enterospora canceri</name>
    <dbReference type="NCBI Taxonomy" id="1081671"/>
    <lineage>
        <taxon>Eukaryota</taxon>
        <taxon>Fungi</taxon>
        <taxon>Fungi incertae sedis</taxon>
        <taxon>Microsporidia</taxon>
        <taxon>Enterocytozoonidae</taxon>
        <taxon>Enterospora</taxon>
    </lineage>
</organism>
<evidence type="ECO:0000313" key="2">
    <source>
        <dbReference type="Proteomes" id="UP000192639"/>
    </source>
</evidence>
<proteinExistence type="predicted"/>
<protein>
    <submittedName>
        <fullName evidence="1">Uncharacterized protein</fullName>
    </submittedName>
</protein>
<gene>
    <name evidence="1" type="ORF">ECANGB1_1572</name>
</gene>
<sequence length="119" mass="14385">MIQGLRNLPYKDRLKRLNLHSLERRRARGDMIEVFKWVKGINKGNIDQVLEFSSQDRTRGNGYKLEKLRFRTDIGRYWFTNRVVNDWNRLDRHVVSAESIGSFKRRLDESMDRDDRWDG</sequence>